<sequence length="445" mass="46153">MYGSRLLAGAATAALSITAAAQTFITVPVSSAAVPTTLVSSATTPTASSQPSGPTVILIKVGEASRHMFEPDTVTARVGDIVRFLFYPGGHSVARAPYKYPCVPYELGGEPGNGWFTGEGLSPDINQNPPPYWDLAINDTLPNFFYCAAKSSCSKNKMIGVINPNSTQTFDVQKAEVQKATFDLKPGEGWPVEEGKPSTSTSSPSSTSAPSTESGGKSGLSAGAIAGIAVGAAAVVAIVAALIFFCGRRGGFKKAYRKSMVQPSAPGTDAAAAPPTMVEAQYHNQHNPASPVPTPAGLKSPGQTSFATFSTHPHMDHNDPYRNMTASPQHHPYPYGTPPPPHQNPVSPGSVYGFNTYNGHTGSTPGSPPIPGPNSPLMIGELSSVHHARGTDSAPVELPSGDGSSVRPPSMMPGSPPPQYESGNNGKGGAKGDWTAGEENQFQKR</sequence>
<evidence type="ECO:0000313" key="4">
    <source>
        <dbReference type="EMBL" id="KAK3953134.1"/>
    </source>
</evidence>
<dbReference type="EMBL" id="MU859110">
    <property type="protein sequence ID" value="KAK3953134.1"/>
    <property type="molecule type" value="Genomic_DNA"/>
</dbReference>
<reference evidence="4" key="1">
    <citation type="journal article" date="2023" name="Mol. Phylogenet. Evol.">
        <title>Genome-scale phylogeny and comparative genomics of the fungal order Sordariales.</title>
        <authorList>
            <person name="Hensen N."/>
            <person name="Bonometti L."/>
            <person name="Westerberg I."/>
            <person name="Brannstrom I.O."/>
            <person name="Guillou S."/>
            <person name="Cros-Aarteil S."/>
            <person name="Calhoun S."/>
            <person name="Haridas S."/>
            <person name="Kuo A."/>
            <person name="Mondo S."/>
            <person name="Pangilinan J."/>
            <person name="Riley R."/>
            <person name="LaButti K."/>
            <person name="Andreopoulos B."/>
            <person name="Lipzen A."/>
            <person name="Chen C."/>
            <person name="Yan M."/>
            <person name="Daum C."/>
            <person name="Ng V."/>
            <person name="Clum A."/>
            <person name="Steindorff A."/>
            <person name="Ohm R.A."/>
            <person name="Martin F."/>
            <person name="Silar P."/>
            <person name="Natvig D.O."/>
            <person name="Lalanne C."/>
            <person name="Gautier V."/>
            <person name="Ament-Velasquez S.L."/>
            <person name="Kruys A."/>
            <person name="Hutchinson M.I."/>
            <person name="Powell A.J."/>
            <person name="Barry K."/>
            <person name="Miller A.N."/>
            <person name="Grigoriev I.V."/>
            <person name="Debuchy R."/>
            <person name="Gladieux P."/>
            <person name="Hiltunen Thoren M."/>
            <person name="Johannesson H."/>
        </authorList>
    </citation>
    <scope>NUCLEOTIDE SEQUENCE</scope>
    <source>
        <strain evidence="4">CBS 626.80</strain>
    </source>
</reference>
<feature type="signal peptide" evidence="3">
    <location>
        <begin position="1"/>
        <end position="21"/>
    </location>
</feature>
<dbReference type="InterPro" id="IPR008972">
    <property type="entry name" value="Cupredoxin"/>
</dbReference>
<evidence type="ECO:0000256" key="1">
    <source>
        <dbReference type="SAM" id="MobiDB-lite"/>
    </source>
</evidence>
<reference evidence="4" key="2">
    <citation type="submission" date="2023-06" db="EMBL/GenBank/DDBJ databases">
        <authorList>
            <consortium name="Lawrence Berkeley National Laboratory"/>
            <person name="Mondo S.J."/>
            <person name="Hensen N."/>
            <person name="Bonometti L."/>
            <person name="Westerberg I."/>
            <person name="Brannstrom I.O."/>
            <person name="Guillou S."/>
            <person name="Cros-Aarteil S."/>
            <person name="Calhoun S."/>
            <person name="Haridas S."/>
            <person name="Kuo A."/>
            <person name="Pangilinan J."/>
            <person name="Riley R."/>
            <person name="Labutti K."/>
            <person name="Andreopoulos B."/>
            <person name="Lipzen A."/>
            <person name="Chen C."/>
            <person name="Yanf M."/>
            <person name="Daum C."/>
            <person name="Ng V."/>
            <person name="Clum A."/>
            <person name="Steindorff A."/>
            <person name="Ohm R."/>
            <person name="Martin F."/>
            <person name="Silar P."/>
            <person name="Natvig D."/>
            <person name="Lalanne C."/>
            <person name="Gautier V."/>
            <person name="Ament-Velasquez S.L."/>
            <person name="Kruys A."/>
            <person name="Hutchinson M.I."/>
            <person name="Powell A.J."/>
            <person name="Barry K."/>
            <person name="Miller A.N."/>
            <person name="Grigoriev I.V."/>
            <person name="Debuchy R."/>
            <person name="Gladieux P."/>
            <person name="Thoren M.H."/>
            <person name="Johannesson H."/>
        </authorList>
    </citation>
    <scope>NUCLEOTIDE SEQUENCE</scope>
    <source>
        <strain evidence="4">CBS 626.80</strain>
    </source>
</reference>
<evidence type="ECO:0000256" key="2">
    <source>
        <dbReference type="SAM" id="Phobius"/>
    </source>
</evidence>
<keyword evidence="2" id="KW-1133">Transmembrane helix</keyword>
<evidence type="ECO:0000256" key="3">
    <source>
        <dbReference type="SAM" id="SignalP"/>
    </source>
</evidence>
<dbReference type="AlphaFoldDB" id="A0AAN6SH07"/>
<feature type="chain" id="PRO_5042898773" description="Extracellular serine-rich protein" evidence="3">
    <location>
        <begin position="22"/>
        <end position="445"/>
    </location>
</feature>
<dbReference type="Proteomes" id="UP001303222">
    <property type="component" value="Unassembled WGS sequence"/>
</dbReference>
<feature type="transmembrane region" description="Helical" evidence="2">
    <location>
        <begin position="220"/>
        <end position="247"/>
    </location>
</feature>
<proteinExistence type="predicted"/>
<dbReference type="PANTHER" id="PTHR34883:SF8">
    <property type="entry name" value="EXTRACELLULAR SERINE-RICH PROTEIN (AFU_ORTHOLOGUE AFUA_6G00670)"/>
    <property type="match status" value="1"/>
</dbReference>
<keyword evidence="3" id="KW-0732">Signal</keyword>
<dbReference type="InterPro" id="IPR052953">
    <property type="entry name" value="Ser-rich/MCO-related"/>
</dbReference>
<gene>
    <name evidence="4" type="ORF">QBC32DRAFT_210888</name>
</gene>
<keyword evidence="5" id="KW-1185">Reference proteome</keyword>
<evidence type="ECO:0008006" key="6">
    <source>
        <dbReference type="Google" id="ProtNLM"/>
    </source>
</evidence>
<evidence type="ECO:0000313" key="5">
    <source>
        <dbReference type="Proteomes" id="UP001303222"/>
    </source>
</evidence>
<protein>
    <recommendedName>
        <fullName evidence="6">Extracellular serine-rich protein</fullName>
    </recommendedName>
</protein>
<feature type="compositionally biased region" description="Pro residues" evidence="1">
    <location>
        <begin position="410"/>
        <end position="419"/>
    </location>
</feature>
<comment type="caution">
    <text evidence="4">The sequence shown here is derived from an EMBL/GenBank/DDBJ whole genome shotgun (WGS) entry which is preliminary data.</text>
</comment>
<keyword evidence="2" id="KW-0472">Membrane</keyword>
<feature type="region of interest" description="Disordered" evidence="1">
    <location>
        <begin position="285"/>
        <end position="445"/>
    </location>
</feature>
<dbReference type="Gene3D" id="2.60.40.420">
    <property type="entry name" value="Cupredoxins - blue copper proteins"/>
    <property type="match status" value="1"/>
</dbReference>
<feature type="compositionally biased region" description="Polar residues" evidence="1">
    <location>
        <begin position="301"/>
        <end position="311"/>
    </location>
</feature>
<dbReference type="SUPFAM" id="SSF49503">
    <property type="entry name" value="Cupredoxins"/>
    <property type="match status" value="1"/>
</dbReference>
<feature type="compositionally biased region" description="Low complexity" evidence="1">
    <location>
        <begin position="197"/>
        <end position="214"/>
    </location>
</feature>
<dbReference type="PANTHER" id="PTHR34883">
    <property type="entry name" value="SERINE-RICH PROTEIN, PUTATIVE-RELATED-RELATED"/>
    <property type="match status" value="1"/>
</dbReference>
<organism evidence="4 5">
    <name type="scientific">Pseudoneurospora amorphoporcata</name>
    <dbReference type="NCBI Taxonomy" id="241081"/>
    <lineage>
        <taxon>Eukaryota</taxon>
        <taxon>Fungi</taxon>
        <taxon>Dikarya</taxon>
        <taxon>Ascomycota</taxon>
        <taxon>Pezizomycotina</taxon>
        <taxon>Sordariomycetes</taxon>
        <taxon>Sordariomycetidae</taxon>
        <taxon>Sordariales</taxon>
        <taxon>Sordariaceae</taxon>
        <taxon>Pseudoneurospora</taxon>
    </lineage>
</organism>
<accession>A0AAN6SH07</accession>
<name>A0AAN6SH07_9PEZI</name>
<keyword evidence="2" id="KW-0812">Transmembrane</keyword>
<feature type="region of interest" description="Disordered" evidence="1">
    <location>
        <begin position="183"/>
        <end position="218"/>
    </location>
</feature>